<protein>
    <submittedName>
        <fullName evidence="9">RagB/SusD family nutrient uptake outer membrane protein</fullName>
    </submittedName>
</protein>
<evidence type="ECO:0000256" key="1">
    <source>
        <dbReference type="ARBA" id="ARBA00004442"/>
    </source>
</evidence>
<keyword evidence="10" id="KW-1185">Reference proteome</keyword>
<dbReference type="GO" id="GO:0009279">
    <property type="term" value="C:cell outer membrane"/>
    <property type="evidence" value="ECO:0007669"/>
    <property type="project" value="UniProtKB-SubCell"/>
</dbReference>
<gene>
    <name evidence="9" type="ORF">DEO27_009115</name>
</gene>
<evidence type="ECO:0000256" key="2">
    <source>
        <dbReference type="ARBA" id="ARBA00006275"/>
    </source>
</evidence>
<comment type="subcellular location">
    <subcellularLocation>
        <location evidence="1">Cell outer membrane</location>
    </subcellularLocation>
</comment>
<dbReference type="InterPro" id="IPR011990">
    <property type="entry name" value="TPR-like_helical_dom_sf"/>
</dbReference>
<evidence type="ECO:0000256" key="3">
    <source>
        <dbReference type="ARBA" id="ARBA00022729"/>
    </source>
</evidence>
<evidence type="ECO:0000259" key="8">
    <source>
        <dbReference type="Pfam" id="PF14322"/>
    </source>
</evidence>
<feature type="chain" id="PRO_5022806660" evidence="6">
    <location>
        <begin position="23"/>
        <end position="543"/>
    </location>
</feature>
<dbReference type="Pfam" id="PF07980">
    <property type="entry name" value="SusD_RagB"/>
    <property type="match status" value="1"/>
</dbReference>
<feature type="signal peptide" evidence="6">
    <location>
        <begin position="1"/>
        <end position="22"/>
    </location>
</feature>
<dbReference type="Proteomes" id="UP000251402">
    <property type="component" value="Chromosome"/>
</dbReference>
<sequence length="543" mass="61122">MKTYIKLLTVLLAIGAMLNSCKKDFLKETVYSKFTPAALKDSLAFEAGIVGLQYTYNLWNNQNENQNGNQGFLCVWQMGTDVAYNKAIDDLDPMAIPYTNYEKLTSRDVSIDFVWRWCYLLINNANNVVTNIDQPELTLSTGFKNRIKGQALFYRGLAYNYLATLFGGVPIITTPLTAPKTDFVRAPLDDVNKLIVQDLTFAKQNAPTVDQLAVASTPHTAMASQLLAEVYLRMGKNPDAETECNSVINSGFFSLIRNRYGVHANQPGDAFADMFIFGNQRRNQGNTEAIWVQETENPASVPNGAGPDIDSKFPGYHFTGSQHRRAWGSRYYNTPGMIIGDSLGGRGISRMALTYFVLNLYDKNDMRNSQYNLRRKYYYNDPSSSLYGKLVTGPGIDTNRNIVPKTNKWDQFDPNDEFGSSMIKDMIIMRLGETYLLKAEAQFKQGNTAGAATSINVLRDRAHAPLVNSGQITMDFILDERVRELIAEENRRMTLMRTKTLVDRVKNRGQKITSISDKYLLLPIPQSEIDLNKDAQLTQNPGY</sequence>
<name>A0A5C1HZ71_9SPHI</name>
<evidence type="ECO:0000256" key="5">
    <source>
        <dbReference type="ARBA" id="ARBA00023237"/>
    </source>
</evidence>
<dbReference type="Gene3D" id="1.25.40.390">
    <property type="match status" value="1"/>
</dbReference>
<keyword evidence="3 6" id="KW-0732">Signal</keyword>
<reference evidence="9" key="1">
    <citation type="submission" date="2019-08" db="EMBL/GenBank/DDBJ databases">
        <title>Comparative genome analysis confer to the adaptation heavy metal polluted environment.</title>
        <authorList>
            <person name="Li Y."/>
        </authorList>
    </citation>
    <scope>NUCLEOTIDE SEQUENCE [LARGE SCALE GENOMIC DNA]</scope>
    <source>
        <strain evidence="9">P1</strain>
    </source>
</reference>
<keyword evidence="5" id="KW-0998">Cell outer membrane</keyword>
<dbReference type="RefSeq" id="WP_112569174.1">
    <property type="nucleotide sequence ID" value="NZ_CP043450.1"/>
</dbReference>
<dbReference type="KEGG" id="mrub:DEO27_009115"/>
<dbReference type="Pfam" id="PF14322">
    <property type="entry name" value="SusD-like_3"/>
    <property type="match status" value="1"/>
</dbReference>
<feature type="domain" description="RagB/SusD" evidence="7">
    <location>
        <begin position="361"/>
        <end position="543"/>
    </location>
</feature>
<evidence type="ECO:0000256" key="6">
    <source>
        <dbReference type="SAM" id="SignalP"/>
    </source>
</evidence>
<keyword evidence="4" id="KW-0472">Membrane</keyword>
<evidence type="ECO:0000313" key="9">
    <source>
        <dbReference type="EMBL" id="QEM10178.1"/>
    </source>
</evidence>
<dbReference type="SUPFAM" id="SSF48452">
    <property type="entry name" value="TPR-like"/>
    <property type="match status" value="1"/>
</dbReference>
<dbReference type="InterPro" id="IPR033985">
    <property type="entry name" value="SusD-like_N"/>
</dbReference>
<evidence type="ECO:0000313" key="10">
    <source>
        <dbReference type="Proteomes" id="UP000251402"/>
    </source>
</evidence>
<dbReference type="EMBL" id="CP043450">
    <property type="protein sequence ID" value="QEM10178.1"/>
    <property type="molecule type" value="Genomic_DNA"/>
</dbReference>
<dbReference type="OrthoDB" id="5694214at2"/>
<dbReference type="InterPro" id="IPR012944">
    <property type="entry name" value="SusD_RagB_dom"/>
</dbReference>
<proteinExistence type="inferred from homology"/>
<dbReference type="AlphaFoldDB" id="A0A5C1HZ71"/>
<organism evidence="9 10">
    <name type="scientific">Mucilaginibacter rubeus</name>
    <dbReference type="NCBI Taxonomy" id="2027860"/>
    <lineage>
        <taxon>Bacteria</taxon>
        <taxon>Pseudomonadati</taxon>
        <taxon>Bacteroidota</taxon>
        <taxon>Sphingobacteriia</taxon>
        <taxon>Sphingobacteriales</taxon>
        <taxon>Sphingobacteriaceae</taxon>
        <taxon>Mucilaginibacter</taxon>
    </lineage>
</organism>
<accession>A0A5C1HZ71</accession>
<evidence type="ECO:0000259" key="7">
    <source>
        <dbReference type="Pfam" id="PF07980"/>
    </source>
</evidence>
<feature type="domain" description="SusD-like N-terminal" evidence="8">
    <location>
        <begin position="101"/>
        <end position="232"/>
    </location>
</feature>
<evidence type="ECO:0000256" key="4">
    <source>
        <dbReference type="ARBA" id="ARBA00023136"/>
    </source>
</evidence>
<comment type="similarity">
    <text evidence="2">Belongs to the SusD family.</text>
</comment>